<gene>
    <name evidence="7" type="ORF">ACFW6T_01790</name>
</gene>
<feature type="transmembrane region" description="Helical" evidence="6">
    <location>
        <begin position="182"/>
        <end position="200"/>
    </location>
</feature>
<dbReference type="EMBL" id="JBHYPX010000002">
    <property type="protein sequence ID" value="MFE1350705.1"/>
    <property type="molecule type" value="Genomic_DNA"/>
</dbReference>
<keyword evidence="3 6" id="KW-0812">Transmembrane</keyword>
<dbReference type="PANTHER" id="PTHR30086:SF14">
    <property type="entry name" value="HOMOSERINE_HOMOSERINE LACTONE EFFLUX PROTEIN"/>
    <property type="match status" value="1"/>
</dbReference>
<dbReference type="Pfam" id="PF01810">
    <property type="entry name" value="LysE"/>
    <property type="match status" value="1"/>
</dbReference>
<feature type="transmembrane region" description="Helical" evidence="6">
    <location>
        <begin position="240"/>
        <end position="259"/>
    </location>
</feature>
<reference evidence="7 8" key="1">
    <citation type="submission" date="2024-09" db="EMBL/GenBank/DDBJ databases">
        <title>The Natural Products Discovery Center: Release of the First 8490 Sequenced Strains for Exploring Actinobacteria Biosynthetic Diversity.</title>
        <authorList>
            <person name="Kalkreuter E."/>
            <person name="Kautsar S.A."/>
            <person name="Yang D."/>
            <person name="Bader C.D."/>
            <person name="Teijaro C.N."/>
            <person name="Fluegel L."/>
            <person name="Davis C.M."/>
            <person name="Simpson J.R."/>
            <person name="Lauterbach L."/>
            <person name="Steele A.D."/>
            <person name="Gui C."/>
            <person name="Meng S."/>
            <person name="Li G."/>
            <person name="Viehrig K."/>
            <person name="Ye F."/>
            <person name="Su P."/>
            <person name="Kiefer A.F."/>
            <person name="Nichols A."/>
            <person name="Cepeda A.J."/>
            <person name="Yan W."/>
            <person name="Fan B."/>
            <person name="Jiang Y."/>
            <person name="Adhikari A."/>
            <person name="Zheng C.-J."/>
            <person name="Schuster L."/>
            <person name="Cowan T.M."/>
            <person name="Smanski M.J."/>
            <person name="Chevrette M.G."/>
            <person name="De Carvalho L.P.S."/>
            <person name="Shen B."/>
        </authorList>
    </citation>
    <scope>NUCLEOTIDE SEQUENCE [LARGE SCALE GENOMIC DNA]</scope>
    <source>
        <strain evidence="7 8">NPDC058753</strain>
    </source>
</reference>
<feature type="transmembrane region" description="Helical" evidence="6">
    <location>
        <begin position="124"/>
        <end position="142"/>
    </location>
</feature>
<feature type="transmembrane region" description="Helical" evidence="6">
    <location>
        <begin position="94"/>
        <end position="118"/>
    </location>
</feature>
<organism evidence="7 8">
    <name type="scientific">Kitasatospora phosalacinea</name>
    <dbReference type="NCBI Taxonomy" id="2065"/>
    <lineage>
        <taxon>Bacteria</taxon>
        <taxon>Bacillati</taxon>
        <taxon>Actinomycetota</taxon>
        <taxon>Actinomycetes</taxon>
        <taxon>Kitasatosporales</taxon>
        <taxon>Streptomycetaceae</taxon>
        <taxon>Kitasatospora</taxon>
    </lineage>
</organism>
<dbReference type="RefSeq" id="WP_380563660.1">
    <property type="nucleotide sequence ID" value="NZ_JBHYPX010000002.1"/>
</dbReference>
<feature type="transmembrane region" description="Helical" evidence="6">
    <location>
        <begin position="206"/>
        <end position="228"/>
    </location>
</feature>
<proteinExistence type="predicted"/>
<keyword evidence="2" id="KW-1003">Cell membrane</keyword>
<evidence type="ECO:0000313" key="7">
    <source>
        <dbReference type="EMBL" id="MFE1350705.1"/>
    </source>
</evidence>
<evidence type="ECO:0000256" key="6">
    <source>
        <dbReference type="SAM" id="Phobius"/>
    </source>
</evidence>
<comment type="caution">
    <text evidence="7">The sequence shown here is derived from an EMBL/GenBank/DDBJ whole genome shotgun (WGS) entry which is preliminary data.</text>
</comment>
<keyword evidence="8" id="KW-1185">Reference proteome</keyword>
<evidence type="ECO:0000256" key="3">
    <source>
        <dbReference type="ARBA" id="ARBA00022692"/>
    </source>
</evidence>
<evidence type="ECO:0000313" key="8">
    <source>
        <dbReference type="Proteomes" id="UP001599542"/>
    </source>
</evidence>
<evidence type="ECO:0000256" key="2">
    <source>
        <dbReference type="ARBA" id="ARBA00022475"/>
    </source>
</evidence>
<keyword evidence="4 6" id="KW-1133">Transmembrane helix</keyword>
<name>A0ABW6GDA6_9ACTN</name>
<sequence>MAHRNNSSRIPTKFPVHMMDGFAGAIEPLCYAPLDSGTPHCRNPISGYSSGEATVPFDAWITCFAASWIFSLSPGSGSVFSMSNGLNYGFRRGYLGAVGLVIGLWTVFLVVVVGLGVIIQASPIAFNVLKWAGVAYLFYLGLSQILSKGSPVSLREGDKPRIGVMEIIGKGISLNLINPKGYIFMLAVIPQFIVAGHALVPQYFAVALTMAFTDLVVMAGYTGLAARVALKLKTERQASILNKVFGSLFMLAAVVLATFQQTR</sequence>
<dbReference type="PANTHER" id="PTHR30086">
    <property type="entry name" value="ARGININE EXPORTER PROTEIN ARGO"/>
    <property type="match status" value="1"/>
</dbReference>
<accession>A0ABW6GDA6</accession>
<dbReference type="Proteomes" id="UP001599542">
    <property type="component" value="Unassembled WGS sequence"/>
</dbReference>
<dbReference type="InterPro" id="IPR001123">
    <property type="entry name" value="LeuE-type"/>
</dbReference>
<protein>
    <submittedName>
        <fullName evidence="7">LysE family transporter</fullName>
    </submittedName>
</protein>
<keyword evidence="5 6" id="KW-0472">Membrane</keyword>
<evidence type="ECO:0000256" key="4">
    <source>
        <dbReference type="ARBA" id="ARBA00022989"/>
    </source>
</evidence>
<evidence type="ECO:0000256" key="1">
    <source>
        <dbReference type="ARBA" id="ARBA00004651"/>
    </source>
</evidence>
<comment type="subcellular location">
    <subcellularLocation>
        <location evidence="1">Cell membrane</location>
        <topology evidence="1">Multi-pass membrane protein</topology>
    </subcellularLocation>
</comment>
<evidence type="ECO:0000256" key="5">
    <source>
        <dbReference type="ARBA" id="ARBA00023136"/>
    </source>
</evidence>